<evidence type="ECO:0000313" key="1">
    <source>
        <dbReference type="EMBL" id="KAK4232970.1"/>
    </source>
</evidence>
<accession>A0AAN7H9J3</accession>
<reference evidence="1" key="1">
    <citation type="journal article" date="2023" name="Mol. Phylogenet. Evol.">
        <title>Genome-scale phylogeny and comparative genomics of the fungal order Sordariales.</title>
        <authorList>
            <person name="Hensen N."/>
            <person name="Bonometti L."/>
            <person name="Westerberg I."/>
            <person name="Brannstrom I.O."/>
            <person name="Guillou S."/>
            <person name="Cros-Aarteil S."/>
            <person name="Calhoun S."/>
            <person name="Haridas S."/>
            <person name="Kuo A."/>
            <person name="Mondo S."/>
            <person name="Pangilinan J."/>
            <person name="Riley R."/>
            <person name="LaButti K."/>
            <person name="Andreopoulos B."/>
            <person name="Lipzen A."/>
            <person name="Chen C."/>
            <person name="Yan M."/>
            <person name="Daum C."/>
            <person name="Ng V."/>
            <person name="Clum A."/>
            <person name="Steindorff A."/>
            <person name="Ohm R.A."/>
            <person name="Martin F."/>
            <person name="Silar P."/>
            <person name="Natvig D.O."/>
            <person name="Lalanne C."/>
            <person name="Gautier V."/>
            <person name="Ament-Velasquez S.L."/>
            <person name="Kruys A."/>
            <person name="Hutchinson M.I."/>
            <person name="Powell A.J."/>
            <person name="Barry K."/>
            <person name="Miller A.N."/>
            <person name="Grigoriev I.V."/>
            <person name="Debuchy R."/>
            <person name="Gladieux P."/>
            <person name="Hiltunen Thoren M."/>
            <person name="Johannesson H."/>
        </authorList>
    </citation>
    <scope>NUCLEOTIDE SEQUENCE</scope>
    <source>
        <strain evidence="1">CBS 532.94</strain>
    </source>
</reference>
<reference evidence="1" key="2">
    <citation type="submission" date="2023-05" db="EMBL/GenBank/DDBJ databases">
        <authorList>
            <consortium name="Lawrence Berkeley National Laboratory"/>
            <person name="Steindorff A."/>
            <person name="Hensen N."/>
            <person name="Bonometti L."/>
            <person name="Westerberg I."/>
            <person name="Brannstrom I.O."/>
            <person name="Guillou S."/>
            <person name="Cros-Aarteil S."/>
            <person name="Calhoun S."/>
            <person name="Haridas S."/>
            <person name="Kuo A."/>
            <person name="Mondo S."/>
            <person name="Pangilinan J."/>
            <person name="Riley R."/>
            <person name="Labutti K."/>
            <person name="Andreopoulos B."/>
            <person name="Lipzen A."/>
            <person name="Chen C."/>
            <person name="Yanf M."/>
            <person name="Daum C."/>
            <person name="Ng V."/>
            <person name="Clum A."/>
            <person name="Ohm R."/>
            <person name="Martin F."/>
            <person name="Silar P."/>
            <person name="Natvig D."/>
            <person name="Lalanne C."/>
            <person name="Gautier V."/>
            <person name="Ament-Velasquez S.L."/>
            <person name="Kruys A."/>
            <person name="Hutchinson M.I."/>
            <person name="Powell A.J."/>
            <person name="Barry K."/>
            <person name="Miller A.N."/>
            <person name="Grigoriev I.V."/>
            <person name="Debuchy R."/>
            <person name="Gladieux P."/>
            <person name="Thoren M.H."/>
            <person name="Johannesson H."/>
        </authorList>
    </citation>
    <scope>NUCLEOTIDE SEQUENCE</scope>
    <source>
        <strain evidence="1">CBS 532.94</strain>
    </source>
</reference>
<sequence>SAVAINAFLATPQRKSDLRGQLNNLAIRKQDLSTRRLLFRKVEKAFDQKDFELARLKQENEALKAQFEAARPSRRKKVVLDPNSQFASIEQIHQVQIEAGRIEDSIAQESGSESAESEISCIVVG</sequence>
<dbReference type="Proteomes" id="UP001303760">
    <property type="component" value="Unassembled WGS sequence"/>
</dbReference>
<organism evidence="1 2">
    <name type="scientific">Achaetomium macrosporum</name>
    <dbReference type="NCBI Taxonomy" id="79813"/>
    <lineage>
        <taxon>Eukaryota</taxon>
        <taxon>Fungi</taxon>
        <taxon>Dikarya</taxon>
        <taxon>Ascomycota</taxon>
        <taxon>Pezizomycotina</taxon>
        <taxon>Sordariomycetes</taxon>
        <taxon>Sordariomycetidae</taxon>
        <taxon>Sordariales</taxon>
        <taxon>Chaetomiaceae</taxon>
        <taxon>Achaetomium</taxon>
    </lineage>
</organism>
<dbReference type="EMBL" id="MU860737">
    <property type="protein sequence ID" value="KAK4232970.1"/>
    <property type="molecule type" value="Genomic_DNA"/>
</dbReference>
<dbReference type="AlphaFoldDB" id="A0AAN7H9J3"/>
<name>A0AAN7H9J3_9PEZI</name>
<protein>
    <submittedName>
        <fullName evidence="1">Uncharacterized protein</fullName>
    </submittedName>
</protein>
<proteinExistence type="predicted"/>
<feature type="non-terminal residue" evidence="1">
    <location>
        <position position="1"/>
    </location>
</feature>
<comment type="caution">
    <text evidence="1">The sequence shown here is derived from an EMBL/GenBank/DDBJ whole genome shotgun (WGS) entry which is preliminary data.</text>
</comment>
<evidence type="ECO:0000313" key="2">
    <source>
        <dbReference type="Proteomes" id="UP001303760"/>
    </source>
</evidence>
<gene>
    <name evidence="1" type="ORF">C8A03DRAFT_19857</name>
</gene>
<keyword evidence="2" id="KW-1185">Reference proteome</keyword>